<comment type="similarity">
    <text evidence="1">Belongs to the AHA1 family.</text>
</comment>
<dbReference type="RefSeq" id="WP_121648619.1">
    <property type="nucleotide sequence ID" value="NZ_RCUX01000006.1"/>
</dbReference>
<comment type="caution">
    <text evidence="3">The sequence shown here is derived from an EMBL/GenBank/DDBJ whole genome shotgun (WGS) entry which is preliminary data.</text>
</comment>
<gene>
    <name evidence="3" type="ORF">D9V32_09230</name>
</gene>
<keyword evidence="4" id="KW-1185">Reference proteome</keyword>
<dbReference type="CDD" id="cd07814">
    <property type="entry name" value="SRPBCC_CalC_Aha1-like"/>
    <property type="match status" value="1"/>
</dbReference>
<dbReference type="AlphaFoldDB" id="A0A3L7A696"/>
<dbReference type="Gene3D" id="3.30.530.20">
    <property type="match status" value="1"/>
</dbReference>
<dbReference type="Pfam" id="PF08327">
    <property type="entry name" value="AHSA1"/>
    <property type="match status" value="1"/>
</dbReference>
<sequence length="152" mass="16697">MTGITPGSIEIDRFFAASPAEVFEAWTTPEHFSRWFGGSSVEVPLDQLDFAPEIEGSWTATMVLPDGNAIHWAGDFLEIVPNERFVFTLTDNPESPERAAVVVTLTEATEDGVEGTRLHFTQETPGFAPEQQEAALAGWQAFLDELIVADQI</sequence>
<organism evidence="3 4">
    <name type="scientific">Mycetocola tolaasinivorans</name>
    <dbReference type="NCBI Taxonomy" id="76635"/>
    <lineage>
        <taxon>Bacteria</taxon>
        <taxon>Bacillati</taxon>
        <taxon>Actinomycetota</taxon>
        <taxon>Actinomycetes</taxon>
        <taxon>Micrococcales</taxon>
        <taxon>Microbacteriaceae</taxon>
        <taxon>Mycetocola</taxon>
    </lineage>
</organism>
<evidence type="ECO:0000259" key="2">
    <source>
        <dbReference type="Pfam" id="PF08327"/>
    </source>
</evidence>
<evidence type="ECO:0000256" key="1">
    <source>
        <dbReference type="ARBA" id="ARBA00006817"/>
    </source>
</evidence>
<reference evidence="3 4" key="1">
    <citation type="submission" date="2018-10" db="EMBL/GenBank/DDBJ databases">
        <authorList>
            <person name="Li J."/>
        </authorList>
    </citation>
    <scope>NUCLEOTIDE SEQUENCE [LARGE SCALE GENOMIC DNA]</scope>
    <source>
        <strain evidence="3 4">IF 016277</strain>
    </source>
</reference>
<protein>
    <submittedName>
        <fullName evidence="3">SRPBCC domain-containing protein</fullName>
    </submittedName>
</protein>
<proteinExistence type="inferred from homology"/>
<dbReference type="InterPro" id="IPR013538">
    <property type="entry name" value="ASHA1/2-like_C"/>
</dbReference>
<dbReference type="EMBL" id="RCUX01000006">
    <property type="protein sequence ID" value="RLP75644.1"/>
    <property type="molecule type" value="Genomic_DNA"/>
</dbReference>
<dbReference type="InterPro" id="IPR023393">
    <property type="entry name" value="START-like_dom_sf"/>
</dbReference>
<feature type="domain" description="Activator of Hsp90 ATPase homologue 1/2-like C-terminal" evidence="2">
    <location>
        <begin position="17"/>
        <end position="146"/>
    </location>
</feature>
<dbReference type="OrthoDB" id="3365660at2"/>
<evidence type="ECO:0000313" key="3">
    <source>
        <dbReference type="EMBL" id="RLP75644.1"/>
    </source>
</evidence>
<dbReference type="SUPFAM" id="SSF55961">
    <property type="entry name" value="Bet v1-like"/>
    <property type="match status" value="1"/>
</dbReference>
<dbReference type="Proteomes" id="UP000272503">
    <property type="component" value="Unassembled WGS sequence"/>
</dbReference>
<name>A0A3L7A696_9MICO</name>
<evidence type="ECO:0000313" key="4">
    <source>
        <dbReference type="Proteomes" id="UP000272503"/>
    </source>
</evidence>
<accession>A0A3L7A696</accession>